<name>A0A382TU75_9ZZZZ</name>
<sequence length="230" mass="25481">VLLCAAAGVGSAPSTTITAAVITSSRRICLSLHTDTSYCTAHAFGVETTAVPRYPKRPCRLSVSSLEELRNCVLGRSHVHLDHRDQESIDMPTKLAKISPLALIALGLLFANGLQGFGAQQSSNDSHARLPRFEVDLSWQWPPKLPNNWVVGVVTWVAVDQRDHVWVLHRPRQVPIEIQDRAAPPVLEFDTTGRFVQAWGGPGEGYDWGDMEHSLSVDYQDNVWITFHNP</sequence>
<protein>
    <submittedName>
        <fullName evidence="1">Uncharacterized protein</fullName>
    </submittedName>
</protein>
<reference evidence="1" key="1">
    <citation type="submission" date="2018-05" db="EMBL/GenBank/DDBJ databases">
        <authorList>
            <person name="Lanie J.A."/>
            <person name="Ng W.-L."/>
            <person name="Kazmierczak K.M."/>
            <person name="Andrzejewski T.M."/>
            <person name="Davidsen T.M."/>
            <person name="Wayne K.J."/>
            <person name="Tettelin H."/>
            <person name="Glass J.I."/>
            <person name="Rusch D."/>
            <person name="Podicherti R."/>
            <person name="Tsui H.-C.T."/>
            <person name="Winkler M.E."/>
        </authorList>
    </citation>
    <scope>NUCLEOTIDE SEQUENCE</scope>
</reference>
<feature type="non-terminal residue" evidence="1">
    <location>
        <position position="230"/>
    </location>
</feature>
<dbReference type="InterPro" id="IPR011042">
    <property type="entry name" value="6-blade_b-propeller_TolB-like"/>
</dbReference>
<feature type="non-terminal residue" evidence="1">
    <location>
        <position position="1"/>
    </location>
</feature>
<dbReference type="AlphaFoldDB" id="A0A382TU75"/>
<organism evidence="1">
    <name type="scientific">marine metagenome</name>
    <dbReference type="NCBI Taxonomy" id="408172"/>
    <lineage>
        <taxon>unclassified sequences</taxon>
        <taxon>metagenomes</taxon>
        <taxon>ecological metagenomes</taxon>
    </lineage>
</organism>
<accession>A0A382TU75</accession>
<evidence type="ECO:0000313" key="1">
    <source>
        <dbReference type="EMBL" id="SVD25177.1"/>
    </source>
</evidence>
<dbReference type="Gene3D" id="2.120.10.30">
    <property type="entry name" value="TolB, C-terminal domain"/>
    <property type="match status" value="1"/>
</dbReference>
<proteinExistence type="predicted"/>
<gene>
    <name evidence="1" type="ORF">METZ01_LOCUS378031</name>
</gene>
<dbReference type="EMBL" id="UINC01138930">
    <property type="protein sequence ID" value="SVD25177.1"/>
    <property type="molecule type" value="Genomic_DNA"/>
</dbReference>